<dbReference type="OrthoDB" id="5584477at2759"/>
<dbReference type="PROSITE" id="PS00109">
    <property type="entry name" value="PROTEIN_KINASE_TYR"/>
    <property type="match status" value="1"/>
</dbReference>
<feature type="transmembrane region" description="Helical" evidence="1">
    <location>
        <begin position="283"/>
        <end position="306"/>
    </location>
</feature>
<keyword evidence="1" id="KW-1133">Transmembrane helix</keyword>
<evidence type="ECO:0000313" key="3">
    <source>
        <dbReference type="EMBL" id="PIA16836.1"/>
    </source>
</evidence>
<dbReference type="SUPFAM" id="SSF56112">
    <property type="entry name" value="Protein kinase-like (PK-like)"/>
    <property type="match status" value="1"/>
</dbReference>
<keyword evidence="1" id="KW-0472">Membrane</keyword>
<dbReference type="Pfam" id="PF17667">
    <property type="entry name" value="Pkinase_fungal"/>
    <property type="match status" value="1"/>
</dbReference>
<sequence length="448" mass="50172">MGADRREPSLDGKKGSWQQQALRAHRRIVMSPVGRSIRSVRNEEELVIVLAEAMRCHSSILNRCGVLHRDISTNNILVVRESQDALPRGLLIDFDFAVPVDREKRTARPAQSGTLPYMSIANLENIDTARTALDDWESVLYVVCWLATFGISSSHRNADAELENSPICQWRVGEENSIAETKRGHMDTERNFRSEIVENFQSDYELLPDFATDLHKALFGHGGCDGAINPNNLRRGRRSRRLNSSKYEEPGSLKVDPLVARNDHIKDILLNLEKAKFVDVLKITALGMVLAYVTIYCLAFFPLFLLRTGNTVFATLFQHDSTQSTLALLSTRDAVDHFLTTLPLLGLDIITHARPAVFEGIFFSMMAELDPDRTPYVGWMVLPIGSVTMMAKFVGYPASAGIAALSMAALSSKRLTLFLFTSLLAMSDFSRDLLKPYFSLVDEQEKSK</sequence>
<evidence type="ECO:0000313" key="4">
    <source>
        <dbReference type="Proteomes" id="UP000242474"/>
    </source>
</evidence>
<dbReference type="InterPro" id="IPR000719">
    <property type="entry name" value="Prot_kinase_dom"/>
</dbReference>
<organism evidence="3 4">
    <name type="scientific">Coemansia reversa (strain ATCC 12441 / NRRL 1564)</name>
    <dbReference type="NCBI Taxonomy" id="763665"/>
    <lineage>
        <taxon>Eukaryota</taxon>
        <taxon>Fungi</taxon>
        <taxon>Fungi incertae sedis</taxon>
        <taxon>Zoopagomycota</taxon>
        <taxon>Kickxellomycotina</taxon>
        <taxon>Kickxellomycetes</taxon>
        <taxon>Kickxellales</taxon>
        <taxon>Kickxellaceae</taxon>
        <taxon>Coemansia</taxon>
    </lineage>
</organism>
<evidence type="ECO:0000259" key="2">
    <source>
        <dbReference type="PROSITE" id="PS50011"/>
    </source>
</evidence>
<keyword evidence="1" id="KW-0812">Transmembrane</keyword>
<dbReference type="GO" id="GO:0005524">
    <property type="term" value="F:ATP binding"/>
    <property type="evidence" value="ECO:0007669"/>
    <property type="project" value="InterPro"/>
</dbReference>
<dbReference type="AlphaFoldDB" id="A0A2G5BCU9"/>
<feature type="domain" description="Protein kinase" evidence="2">
    <location>
        <begin position="1"/>
        <end position="218"/>
    </location>
</feature>
<dbReference type="InterPro" id="IPR008266">
    <property type="entry name" value="Tyr_kinase_AS"/>
</dbReference>
<protein>
    <recommendedName>
        <fullName evidence="2">Protein kinase domain-containing protein</fullName>
    </recommendedName>
</protein>
<reference evidence="3 4" key="1">
    <citation type="journal article" date="2015" name="Genome Biol. Evol.">
        <title>Phylogenomic analyses indicate that early fungi evolved digesting cell walls of algal ancestors of land plants.</title>
        <authorList>
            <person name="Chang Y."/>
            <person name="Wang S."/>
            <person name="Sekimoto S."/>
            <person name="Aerts A.L."/>
            <person name="Choi C."/>
            <person name="Clum A."/>
            <person name="LaButti K.M."/>
            <person name="Lindquist E.A."/>
            <person name="Yee Ngan C."/>
            <person name="Ohm R.A."/>
            <person name="Salamov A.A."/>
            <person name="Grigoriev I.V."/>
            <person name="Spatafora J.W."/>
            <person name="Berbee M.L."/>
        </authorList>
    </citation>
    <scope>NUCLEOTIDE SEQUENCE [LARGE SCALE GENOMIC DNA]</scope>
    <source>
        <strain evidence="3 4">NRRL 1564</strain>
    </source>
</reference>
<proteinExistence type="predicted"/>
<dbReference type="PROSITE" id="PS50011">
    <property type="entry name" value="PROTEIN_KINASE_DOM"/>
    <property type="match status" value="1"/>
</dbReference>
<dbReference type="EMBL" id="KZ303497">
    <property type="protein sequence ID" value="PIA16836.1"/>
    <property type="molecule type" value="Genomic_DNA"/>
</dbReference>
<dbReference type="InterPro" id="IPR011009">
    <property type="entry name" value="Kinase-like_dom_sf"/>
</dbReference>
<gene>
    <name evidence="3" type="ORF">COEREDRAFT_15046</name>
</gene>
<dbReference type="PANTHER" id="PTHR38248:SF2">
    <property type="entry name" value="FUNK1 11"/>
    <property type="match status" value="1"/>
</dbReference>
<dbReference type="GO" id="GO:0004672">
    <property type="term" value="F:protein kinase activity"/>
    <property type="evidence" value="ECO:0007669"/>
    <property type="project" value="InterPro"/>
</dbReference>
<dbReference type="Proteomes" id="UP000242474">
    <property type="component" value="Unassembled WGS sequence"/>
</dbReference>
<accession>A0A2G5BCU9</accession>
<name>A0A2G5BCU9_COERN</name>
<evidence type="ECO:0000256" key="1">
    <source>
        <dbReference type="SAM" id="Phobius"/>
    </source>
</evidence>
<dbReference type="PANTHER" id="PTHR38248">
    <property type="entry name" value="FUNK1 6"/>
    <property type="match status" value="1"/>
</dbReference>
<dbReference type="Gene3D" id="1.10.510.10">
    <property type="entry name" value="Transferase(Phosphotransferase) domain 1"/>
    <property type="match status" value="1"/>
</dbReference>
<keyword evidence="4" id="KW-1185">Reference proteome</keyword>
<dbReference type="InterPro" id="IPR040976">
    <property type="entry name" value="Pkinase_fungal"/>
</dbReference>